<evidence type="ECO:0000313" key="2">
    <source>
        <dbReference type="Proteomes" id="UP000054166"/>
    </source>
</evidence>
<protein>
    <submittedName>
        <fullName evidence="1">Uncharacterized protein</fullName>
    </submittedName>
</protein>
<evidence type="ECO:0000313" key="1">
    <source>
        <dbReference type="EMBL" id="KIM83544.1"/>
    </source>
</evidence>
<proteinExistence type="predicted"/>
<keyword evidence="2" id="KW-1185">Reference proteome</keyword>
<organism evidence="1 2">
    <name type="scientific">Piloderma croceum (strain F 1598)</name>
    <dbReference type="NCBI Taxonomy" id="765440"/>
    <lineage>
        <taxon>Eukaryota</taxon>
        <taxon>Fungi</taxon>
        <taxon>Dikarya</taxon>
        <taxon>Basidiomycota</taxon>
        <taxon>Agaricomycotina</taxon>
        <taxon>Agaricomycetes</taxon>
        <taxon>Agaricomycetidae</taxon>
        <taxon>Atheliales</taxon>
        <taxon>Atheliaceae</taxon>
        <taxon>Piloderma</taxon>
    </lineage>
</organism>
<dbReference type="Proteomes" id="UP000054166">
    <property type="component" value="Unassembled WGS sequence"/>
</dbReference>
<dbReference type="AlphaFoldDB" id="A0A0C3FVP7"/>
<dbReference type="OrthoDB" id="619536at2759"/>
<dbReference type="InParanoid" id="A0A0C3FVP7"/>
<accession>A0A0C3FVP7</accession>
<reference evidence="1 2" key="1">
    <citation type="submission" date="2014-04" db="EMBL/GenBank/DDBJ databases">
        <authorList>
            <consortium name="DOE Joint Genome Institute"/>
            <person name="Kuo A."/>
            <person name="Tarkka M."/>
            <person name="Buscot F."/>
            <person name="Kohler A."/>
            <person name="Nagy L.G."/>
            <person name="Floudas D."/>
            <person name="Copeland A."/>
            <person name="Barry K.W."/>
            <person name="Cichocki N."/>
            <person name="Veneault-Fourrey C."/>
            <person name="LaButti K."/>
            <person name="Lindquist E.A."/>
            <person name="Lipzen A."/>
            <person name="Lundell T."/>
            <person name="Morin E."/>
            <person name="Murat C."/>
            <person name="Sun H."/>
            <person name="Tunlid A."/>
            <person name="Henrissat B."/>
            <person name="Grigoriev I.V."/>
            <person name="Hibbett D.S."/>
            <person name="Martin F."/>
            <person name="Nordberg H.P."/>
            <person name="Cantor M.N."/>
            <person name="Hua S.X."/>
        </authorList>
    </citation>
    <scope>NUCLEOTIDE SEQUENCE [LARGE SCALE GENOMIC DNA]</scope>
    <source>
        <strain evidence="1 2">F 1598</strain>
    </source>
</reference>
<dbReference type="EMBL" id="KN832990">
    <property type="protein sequence ID" value="KIM83544.1"/>
    <property type="molecule type" value="Genomic_DNA"/>
</dbReference>
<reference evidence="2" key="2">
    <citation type="submission" date="2015-01" db="EMBL/GenBank/DDBJ databases">
        <title>Evolutionary Origins and Diversification of the Mycorrhizal Mutualists.</title>
        <authorList>
            <consortium name="DOE Joint Genome Institute"/>
            <consortium name="Mycorrhizal Genomics Consortium"/>
            <person name="Kohler A."/>
            <person name="Kuo A."/>
            <person name="Nagy L.G."/>
            <person name="Floudas D."/>
            <person name="Copeland A."/>
            <person name="Barry K.W."/>
            <person name="Cichocki N."/>
            <person name="Veneault-Fourrey C."/>
            <person name="LaButti K."/>
            <person name="Lindquist E.A."/>
            <person name="Lipzen A."/>
            <person name="Lundell T."/>
            <person name="Morin E."/>
            <person name="Murat C."/>
            <person name="Riley R."/>
            <person name="Ohm R."/>
            <person name="Sun H."/>
            <person name="Tunlid A."/>
            <person name="Henrissat B."/>
            <person name="Grigoriev I.V."/>
            <person name="Hibbett D.S."/>
            <person name="Martin F."/>
        </authorList>
    </citation>
    <scope>NUCLEOTIDE SEQUENCE [LARGE SCALE GENOMIC DNA]</scope>
    <source>
        <strain evidence="2">F 1598</strain>
    </source>
</reference>
<dbReference type="HOGENOM" id="CLU_1360890_0_0_1"/>
<name>A0A0C3FVP7_PILCF</name>
<gene>
    <name evidence="1" type="ORF">PILCRDRAFT_428095</name>
</gene>
<sequence>MSFSMEHTVILRQPLSVVYPVLSDLKQIERVQLLNPNTNRFTLLPSDHVTLPPGGLAPLVSHNYTPEMNSLPWLREMDAVSYAESGETIRTGKIVERVKFKVEGTVSLLYGLVNSPLSMTCAQIVDDDARMVVFEGKVPATGSEELKLRTFEEVDLEDGTKGTQVRETVWVNGPIAVLYLVRVIGPGIQKRILEAYHKLFE</sequence>